<organism evidence="1 2">
    <name type="scientific">Entomophthora muscae</name>
    <dbReference type="NCBI Taxonomy" id="34485"/>
    <lineage>
        <taxon>Eukaryota</taxon>
        <taxon>Fungi</taxon>
        <taxon>Fungi incertae sedis</taxon>
        <taxon>Zoopagomycota</taxon>
        <taxon>Entomophthoromycotina</taxon>
        <taxon>Entomophthoromycetes</taxon>
        <taxon>Entomophthorales</taxon>
        <taxon>Entomophthoraceae</taxon>
        <taxon>Entomophthora</taxon>
    </lineage>
</organism>
<dbReference type="EMBL" id="QTSX02006433">
    <property type="protein sequence ID" value="KAJ9054622.1"/>
    <property type="molecule type" value="Genomic_DNA"/>
</dbReference>
<name>A0ACC2RWZ3_9FUNG</name>
<comment type="caution">
    <text evidence="1">The sequence shown here is derived from an EMBL/GenBank/DDBJ whole genome shotgun (WGS) entry which is preliminary data.</text>
</comment>
<proteinExistence type="predicted"/>
<evidence type="ECO:0000313" key="1">
    <source>
        <dbReference type="EMBL" id="KAJ9054622.1"/>
    </source>
</evidence>
<keyword evidence="2" id="KW-1185">Reference proteome</keyword>
<accession>A0ACC2RWZ3</accession>
<evidence type="ECO:0000313" key="2">
    <source>
        <dbReference type="Proteomes" id="UP001165960"/>
    </source>
</evidence>
<sequence>MIQTLINMSVFANKPVLQITPKAILTQVVNLVVSRMEECNQKINILTRPSKDSSQEPSHPDAETPEEKRPYSNGSLKTDSSPPPSKTNSDFDDLVREKEYLEDDAVLVLYLLSHLSLGSDVPTRAEGESSPASDSRCRAITLELIISMLNNSGRLFQSDARFNQIVKHNLCLTVSRNGVSTDQAVFELSLSIFIVLFSSFRPLLKAEIEVIFKEVYLRILNMQTSTYSQKSLILQALMKICSNPQAIVDMYVNYDCHLGSASIFENMVDLLSKMSQGRHTKSLSNPKKGASGAFSDSSAGSDLAEERWLKLRGLRCLITVINSLVEWSKGIAKGAPAKESAPHPSLSPAPSDADGVPVVVNKNHLEHAGAVGPCGSYIDLENDGHENDDAPDKLQQSSTQKQKWKSCIAIFNRSPKKGLIELQKHGFVDDKAKSIAAFFLNSQGLSKVAIGEYLGFQDPECTQVMHAFVDQFDFEGMPFVSAIRAFLQSFRLPGEAQKIDRILEKFADRFCETNPTEFENADTAYILAFSVMMLNTDQHSSQVRDRMDLPMFIKNNRGINGGKDLPDAVLAAIFEDIVRTEIIMEEEHFGDVSGAADHQTRYRQEAAFLQKKLVSLFQGSRAAQGTGLFLSATHADHVKPMFAVAWYSIIAALSQVFEETNDSTDSETSSEAVQLCLEGFSGAIRISSLYYLETERNAFLTSLVKFTSLTQVDALRPKHVACIQALIGLGAAIGEFLDESWGLILESLSRMERLQLFSDQEAPRVSSSEARPTSRTSAAHDLATLAYLRSQPGIGERLRELRGQGSQVAVDKIFANSSQFSGVSIVHFYRALCDISLQEVNEAEGRTYCLHKIVEITYYNMRRIRLEWTPIWKILRPYFNSVGCHANHAIAALAVDSLRQLSMQFFERDELSQYHTQHEFLKPFEHIARYNPSPNMQDLVLQSISQMIAARAPRIKSGWRSLFTVLAYLAARNPSVAVLSSALNIVRDIFSKHFELLGSSFVDGVNCIVAFACNRSNQDIACEAVELLQASADPYLTLPVDVSNDDQLFLKWFPVLSGLSQVVINCRSDRVRNIALKRLFDTLRRSGELFNSDFWISVLRSVITPIFDDIRSDTSTKAQAADTWTCTMTLLIGLFEYFYAELSPCLEFVEQLFQILTGTFITHQNERLTRHSLQLFKSLIINNALRFHPAMWSSVTACLGKFFQLTTPISLFQLISEDARTYPSTPPKDIDVPEELFKCSLHLILLQTINELLDIPDLSLPSHMPPKITDRWLQLLRESMQFAQEFNRRTILRHYLWKAGYKTELPFLIKQETFAFNIYLQLAFSTYAIYGDQPFFSEVLSDCMAHLDRFALPEPSTSNSKKVDNWAHLTIQIFNLVSSVNANPSEGATITYTLLLASLPDFYLRAISCITAGRTDVCQAIQSFLQHMKQFLIIPNQPSQ</sequence>
<dbReference type="Proteomes" id="UP001165960">
    <property type="component" value="Unassembled WGS sequence"/>
</dbReference>
<reference evidence="1" key="1">
    <citation type="submission" date="2022-04" db="EMBL/GenBank/DDBJ databases">
        <title>Genome of the entomopathogenic fungus Entomophthora muscae.</title>
        <authorList>
            <person name="Elya C."/>
            <person name="Lovett B.R."/>
            <person name="Lee E."/>
            <person name="Macias A.M."/>
            <person name="Hajek A.E."/>
            <person name="De Bivort B.L."/>
            <person name="Kasson M.T."/>
            <person name="De Fine Licht H.H."/>
            <person name="Stajich J.E."/>
        </authorList>
    </citation>
    <scope>NUCLEOTIDE SEQUENCE</scope>
    <source>
        <strain evidence="1">Berkeley</strain>
    </source>
</reference>
<gene>
    <name evidence="1" type="primary">SEC7_6</name>
    <name evidence="1" type="ORF">DSO57_1012258</name>
</gene>
<protein>
    <submittedName>
        <fullName evidence="1">Guanine nucleotide exchange protein for ADP-robosylation factor</fullName>
    </submittedName>
</protein>